<reference evidence="1 2" key="1">
    <citation type="journal article" date="2019" name="Nat. Ecol. Evol.">
        <title>Megaphylogeny resolves global patterns of mushroom evolution.</title>
        <authorList>
            <person name="Varga T."/>
            <person name="Krizsan K."/>
            <person name="Foldi C."/>
            <person name="Dima B."/>
            <person name="Sanchez-Garcia M."/>
            <person name="Sanchez-Ramirez S."/>
            <person name="Szollosi G.J."/>
            <person name="Szarkandi J.G."/>
            <person name="Papp V."/>
            <person name="Albert L."/>
            <person name="Andreopoulos W."/>
            <person name="Angelini C."/>
            <person name="Antonin V."/>
            <person name="Barry K.W."/>
            <person name="Bougher N.L."/>
            <person name="Buchanan P."/>
            <person name="Buyck B."/>
            <person name="Bense V."/>
            <person name="Catcheside P."/>
            <person name="Chovatia M."/>
            <person name="Cooper J."/>
            <person name="Damon W."/>
            <person name="Desjardin D."/>
            <person name="Finy P."/>
            <person name="Geml J."/>
            <person name="Haridas S."/>
            <person name="Hughes K."/>
            <person name="Justo A."/>
            <person name="Karasinski D."/>
            <person name="Kautmanova I."/>
            <person name="Kiss B."/>
            <person name="Kocsube S."/>
            <person name="Kotiranta H."/>
            <person name="LaButti K.M."/>
            <person name="Lechner B.E."/>
            <person name="Liimatainen K."/>
            <person name="Lipzen A."/>
            <person name="Lukacs Z."/>
            <person name="Mihaltcheva S."/>
            <person name="Morgado L.N."/>
            <person name="Niskanen T."/>
            <person name="Noordeloos M.E."/>
            <person name="Ohm R.A."/>
            <person name="Ortiz-Santana B."/>
            <person name="Ovrebo C."/>
            <person name="Racz N."/>
            <person name="Riley R."/>
            <person name="Savchenko A."/>
            <person name="Shiryaev A."/>
            <person name="Soop K."/>
            <person name="Spirin V."/>
            <person name="Szebenyi C."/>
            <person name="Tomsovsky M."/>
            <person name="Tulloss R.E."/>
            <person name="Uehling J."/>
            <person name="Grigoriev I.V."/>
            <person name="Vagvolgyi C."/>
            <person name="Papp T."/>
            <person name="Martin F.M."/>
            <person name="Miettinen O."/>
            <person name="Hibbett D.S."/>
            <person name="Nagy L.G."/>
        </authorList>
    </citation>
    <scope>NUCLEOTIDE SEQUENCE [LARGE SCALE GENOMIC DNA]</scope>
    <source>
        <strain evidence="1 2">NL-1719</strain>
    </source>
</reference>
<evidence type="ECO:0000313" key="1">
    <source>
        <dbReference type="EMBL" id="TFK62559.1"/>
    </source>
</evidence>
<proteinExistence type="predicted"/>
<accession>A0ACD3AAA3</accession>
<protein>
    <submittedName>
        <fullName evidence="1">Uncharacterized protein</fullName>
    </submittedName>
</protein>
<organism evidence="1 2">
    <name type="scientific">Pluteus cervinus</name>
    <dbReference type="NCBI Taxonomy" id="181527"/>
    <lineage>
        <taxon>Eukaryota</taxon>
        <taxon>Fungi</taxon>
        <taxon>Dikarya</taxon>
        <taxon>Basidiomycota</taxon>
        <taxon>Agaricomycotina</taxon>
        <taxon>Agaricomycetes</taxon>
        <taxon>Agaricomycetidae</taxon>
        <taxon>Agaricales</taxon>
        <taxon>Pluteineae</taxon>
        <taxon>Pluteaceae</taxon>
        <taxon>Pluteus</taxon>
    </lineage>
</organism>
<name>A0ACD3AAA3_9AGAR</name>
<sequence length="62" mass="7156">MLRRLRDIVLERWMIQRFERVGTDNPLVLDEVDKTGPGINRDPANALLGMLDPEQRNGFLGH</sequence>
<dbReference type="EMBL" id="ML208574">
    <property type="protein sequence ID" value="TFK62559.1"/>
    <property type="molecule type" value="Genomic_DNA"/>
</dbReference>
<gene>
    <name evidence="1" type="ORF">BDN72DRAFT_384767</name>
</gene>
<dbReference type="Proteomes" id="UP000308600">
    <property type="component" value="Unassembled WGS sequence"/>
</dbReference>
<evidence type="ECO:0000313" key="2">
    <source>
        <dbReference type="Proteomes" id="UP000308600"/>
    </source>
</evidence>
<keyword evidence="2" id="KW-1185">Reference proteome</keyword>